<evidence type="ECO:0000313" key="1">
    <source>
        <dbReference type="EMBL" id="CAB4956681.1"/>
    </source>
</evidence>
<name>A0A6J7KMK5_9ZZZZ</name>
<protein>
    <submittedName>
        <fullName evidence="1">Unannotated protein</fullName>
    </submittedName>
</protein>
<accession>A0A6J7KMK5</accession>
<organism evidence="1">
    <name type="scientific">freshwater metagenome</name>
    <dbReference type="NCBI Taxonomy" id="449393"/>
    <lineage>
        <taxon>unclassified sequences</taxon>
        <taxon>metagenomes</taxon>
        <taxon>ecological metagenomes</taxon>
    </lineage>
</organism>
<proteinExistence type="predicted"/>
<sequence length="32" mass="3080">MRALGAAPDVAVARTIAFGSGIPAASASANHE</sequence>
<gene>
    <name evidence="1" type="ORF">UFOPK3772_01915</name>
</gene>
<dbReference type="AlphaFoldDB" id="A0A6J7KMK5"/>
<reference evidence="1" key="1">
    <citation type="submission" date="2020-05" db="EMBL/GenBank/DDBJ databases">
        <authorList>
            <person name="Chiriac C."/>
            <person name="Salcher M."/>
            <person name="Ghai R."/>
            <person name="Kavagutti S V."/>
        </authorList>
    </citation>
    <scope>NUCLEOTIDE SEQUENCE</scope>
</reference>
<dbReference type="EMBL" id="CAFBNE010000061">
    <property type="protein sequence ID" value="CAB4956681.1"/>
    <property type="molecule type" value="Genomic_DNA"/>
</dbReference>